<evidence type="ECO:0008006" key="4">
    <source>
        <dbReference type="Google" id="ProtNLM"/>
    </source>
</evidence>
<accession>A0A163XLJ2</accession>
<gene>
    <name evidence="2" type="ORF">AV926_13645</name>
</gene>
<keyword evidence="3" id="KW-1185">Reference proteome</keyword>
<evidence type="ECO:0000256" key="1">
    <source>
        <dbReference type="SAM" id="SignalP"/>
    </source>
</evidence>
<feature type="chain" id="PRO_5007847577" description="Lipoprotein" evidence="1">
    <location>
        <begin position="18"/>
        <end position="197"/>
    </location>
</feature>
<evidence type="ECO:0000313" key="3">
    <source>
        <dbReference type="Proteomes" id="UP000076630"/>
    </source>
</evidence>
<sequence length="197" mass="21952">MKKIAMLFAFVATTLLAAGCEGPSGPQGPPGPNIFPHVQEVKLSFDQNLESKFQDQSVKHPVELYKGDVVLVYVMDSQDSNGNPVWSPLPRRFFVDVLEGSNKVRKELEYSYVFSPSNVLIEALADAPLKHFNGSGKEGDLGYLKNMYFRLVYIPGQDPQRQSNNVSKSVEAGNTTLSYEEAVRKYNLEGVKVVKNY</sequence>
<dbReference type="AlphaFoldDB" id="A0A163XLJ2"/>
<dbReference type="EMBL" id="LQNU01000066">
    <property type="protein sequence ID" value="KZE78080.1"/>
    <property type="molecule type" value="Genomic_DNA"/>
</dbReference>
<organism evidence="2 3">
    <name type="scientific">Myroides marinus</name>
    <dbReference type="NCBI Taxonomy" id="703342"/>
    <lineage>
        <taxon>Bacteria</taxon>
        <taxon>Pseudomonadati</taxon>
        <taxon>Bacteroidota</taxon>
        <taxon>Flavobacteriia</taxon>
        <taxon>Flavobacteriales</taxon>
        <taxon>Flavobacteriaceae</taxon>
        <taxon>Myroides</taxon>
    </lineage>
</organism>
<comment type="caution">
    <text evidence="2">The sequence shown here is derived from an EMBL/GenBank/DDBJ whole genome shotgun (WGS) entry which is preliminary data.</text>
</comment>
<reference evidence="2 3" key="1">
    <citation type="submission" date="2016-01" db="EMBL/GenBank/DDBJ databases">
        <title>Whole genome sequencing of Myroides marinus L41.</title>
        <authorList>
            <person name="Hong K.W."/>
        </authorList>
    </citation>
    <scope>NUCLEOTIDE SEQUENCE [LARGE SCALE GENOMIC DNA]</scope>
    <source>
        <strain evidence="2 3">L41</strain>
    </source>
</reference>
<dbReference type="PROSITE" id="PS51257">
    <property type="entry name" value="PROKAR_LIPOPROTEIN"/>
    <property type="match status" value="1"/>
</dbReference>
<dbReference type="RefSeq" id="WP_038987659.1">
    <property type="nucleotide sequence ID" value="NZ_JACAJN010000008.1"/>
</dbReference>
<name>A0A163XLJ2_9FLAO</name>
<feature type="signal peptide" evidence="1">
    <location>
        <begin position="1"/>
        <end position="17"/>
    </location>
</feature>
<keyword evidence="1" id="KW-0732">Signal</keyword>
<proteinExistence type="predicted"/>
<protein>
    <recommendedName>
        <fullName evidence="4">Lipoprotein</fullName>
    </recommendedName>
</protein>
<dbReference type="OrthoDB" id="1524444at2"/>
<evidence type="ECO:0000313" key="2">
    <source>
        <dbReference type="EMBL" id="KZE78080.1"/>
    </source>
</evidence>
<dbReference type="Proteomes" id="UP000076630">
    <property type="component" value="Unassembled WGS sequence"/>
</dbReference>